<comment type="caution">
    <text evidence="2">The sequence shown here is derived from an EMBL/GenBank/DDBJ whole genome shotgun (WGS) entry which is preliminary data.</text>
</comment>
<dbReference type="Gene3D" id="2.30.130.10">
    <property type="entry name" value="PUA domain"/>
    <property type="match status" value="1"/>
</dbReference>
<evidence type="ECO:0000313" key="3">
    <source>
        <dbReference type="Proteomes" id="UP000011550"/>
    </source>
</evidence>
<sequence>MKVKSRHHLRSDEIDALCESIESSLGVRLDGDAFEAVEFADADYDIVLVDGEPAVMYIDDQPFLTVKGANQFPPTTNVVTVDAGAVSFVSSGADVMRPGITEADDTIEAGDLVAIAEETHGKVLAVGRALEDGDDLVGDSGKVVESIHHVGDDLFDFSV</sequence>
<dbReference type="EMBL" id="AOLN01000011">
    <property type="protein sequence ID" value="ELZ94886.1"/>
    <property type="molecule type" value="Genomic_DNA"/>
</dbReference>
<organism evidence="2 3">
    <name type="scientific">Haloferax mucosum ATCC BAA-1512</name>
    <dbReference type="NCBI Taxonomy" id="662479"/>
    <lineage>
        <taxon>Archaea</taxon>
        <taxon>Methanobacteriati</taxon>
        <taxon>Methanobacteriota</taxon>
        <taxon>Stenosarchaea group</taxon>
        <taxon>Halobacteria</taxon>
        <taxon>Halobacteriales</taxon>
        <taxon>Haloferacaceae</taxon>
        <taxon>Haloferax</taxon>
    </lineage>
</organism>
<dbReference type="STRING" id="662479.C440_07417"/>
<dbReference type="Gene3D" id="3.10.450.120">
    <property type="entry name" value="Pre-PUA domain, domain 1"/>
    <property type="match status" value="1"/>
</dbReference>
<dbReference type="PATRIC" id="fig|662479.7.peg.1499"/>
<reference evidence="2 3" key="1">
    <citation type="journal article" date="2014" name="PLoS Genet.">
        <title>Phylogenetically driven sequencing of extremely halophilic archaea reveals strategies for static and dynamic osmo-response.</title>
        <authorList>
            <person name="Becker E.A."/>
            <person name="Seitzer P.M."/>
            <person name="Tritt A."/>
            <person name="Larsen D."/>
            <person name="Krusor M."/>
            <person name="Yao A.I."/>
            <person name="Wu D."/>
            <person name="Madern D."/>
            <person name="Eisen J.A."/>
            <person name="Darling A.E."/>
            <person name="Facciotti M.T."/>
        </authorList>
    </citation>
    <scope>NUCLEOTIDE SEQUENCE [LARGE SCALE GENOMIC DNA]</scope>
    <source>
        <strain evidence="2 3">ATCC BAA-1512</strain>
    </source>
</reference>
<dbReference type="GO" id="GO:0001731">
    <property type="term" value="P:formation of translation preinitiation complex"/>
    <property type="evidence" value="ECO:0007669"/>
    <property type="project" value="TreeGrafter"/>
</dbReference>
<evidence type="ECO:0000313" key="2">
    <source>
        <dbReference type="EMBL" id="ELZ94886.1"/>
    </source>
</evidence>
<dbReference type="GO" id="GO:0003723">
    <property type="term" value="F:RNA binding"/>
    <property type="evidence" value="ECO:0007669"/>
    <property type="project" value="InterPro"/>
</dbReference>
<dbReference type="SUPFAM" id="SSF88697">
    <property type="entry name" value="PUA domain-like"/>
    <property type="match status" value="1"/>
</dbReference>
<accession>M0IDP2</accession>
<dbReference type="PANTHER" id="PTHR22798:SF0">
    <property type="entry name" value="MALIGNANT T-CELL-AMPLIFIED SEQUENCE 1"/>
    <property type="match status" value="1"/>
</dbReference>
<dbReference type="InterPro" id="IPR016437">
    <property type="entry name" value="MCT-1/Tma20"/>
</dbReference>
<name>M0IDP2_9EURY</name>
<dbReference type="NCBIfam" id="TIGR03684">
    <property type="entry name" value="arCOG00985"/>
    <property type="match status" value="1"/>
</dbReference>
<protein>
    <submittedName>
        <fullName evidence="2">RNA-binding protein</fullName>
    </submittedName>
</protein>
<dbReference type="Proteomes" id="UP000011550">
    <property type="component" value="Unassembled WGS sequence"/>
</dbReference>
<dbReference type="InterPro" id="IPR022430">
    <property type="entry name" value="CHP03684"/>
</dbReference>
<gene>
    <name evidence="2" type="ORF">C440_07417</name>
</gene>
<dbReference type="PROSITE" id="PS50890">
    <property type="entry name" value="PUA"/>
    <property type="match status" value="1"/>
</dbReference>
<dbReference type="RefSeq" id="WP_008319703.1">
    <property type="nucleotide sequence ID" value="NZ_AOLN01000011.1"/>
</dbReference>
<dbReference type="SMART" id="SM00359">
    <property type="entry name" value="PUA"/>
    <property type="match status" value="1"/>
</dbReference>
<dbReference type="OrthoDB" id="27972at2157"/>
<dbReference type="NCBIfam" id="TIGR00451">
    <property type="entry name" value="unchar_dom_2"/>
    <property type="match status" value="1"/>
</dbReference>
<dbReference type="InterPro" id="IPR004521">
    <property type="entry name" value="Uncharacterised_CHP00451"/>
</dbReference>
<dbReference type="PANTHER" id="PTHR22798">
    <property type="entry name" value="MCT-1 PROTEIN"/>
    <property type="match status" value="1"/>
</dbReference>
<evidence type="ECO:0000259" key="1">
    <source>
        <dbReference type="SMART" id="SM00359"/>
    </source>
</evidence>
<dbReference type="InterPro" id="IPR036974">
    <property type="entry name" value="PUA_sf"/>
</dbReference>
<dbReference type="CDD" id="cd21154">
    <property type="entry name" value="PUA_MJ1432-like"/>
    <property type="match status" value="1"/>
</dbReference>
<keyword evidence="3" id="KW-1185">Reference proteome</keyword>
<dbReference type="Pfam" id="PF01472">
    <property type="entry name" value="PUA"/>
    <property type="match status" value="1"/>
</dbReference>
<dbReference type="NCBIfam" id="NF011154">
    <property type="entry name" value="PRK14560.1-6"/>
    <property type="match status" value="1"/>
</dbReference>
<feature type="domain" description="PUA" evidence="1">
    <location>
        <begin position="77"/>
        <end position="151"/>
    </location>
</feature>
<dbReference type="AlphaFoldDB" id="M0IDP2"/>
<proteinExistence type="predicted"/>
<dbReference type="InterPro" id="IPR002478">
    <property type="entry name" value="PUA"/>
</dbReference>
<dbReference type="PIRSF" id="PIRSF005067">
    <property type="entry name" value="Tma_RNA-bind_prd"/>
    <property type="match status" value="1"/>
</dbReference>
<dbReference type="InterPro" id="IPR015947">
    <property type="entry name" value="PUA-like_sf"/>
</dbReference>